<evidence type="ECO:0000256" key="7">
    <source>
        <dbReference type="ARBA" id="ARBA00022912"/>
    </source>
</evidence>
<evidence type="ECO:0000256" key="12">
    <source>
        <dbReference type="PIRNR" id="PIRNR036958"/>
    </source>
</evidence>
<dbReference type="OrthoDB" id="200924at2759"/>
<evidence type="ECO:0000256" key="1">
    <source>
        <dbReference type="ARBA" id="ARBA00004123"/>
    </source>
</evidence>
<evidence type="ECO:0000256" key="5">
    <source>
        <dbReference type="ARBA" id="ARBA00022741"/>
    </source>
</evidence>
<dbReference type="InterPro" id="IPR020422">
    <property type="entry name" value="TYR_PHOSPHATASE_DUAL_dom"/>
</dbReference>
<evidence type="ECO:0000256" key="10">
    <source>
        <dbReference type="ARBA" id="ARBA00023242"/>
    </source>
</evidence>
<dbReference type="Gene3D" id="3.30.1490.430">
    <property type="match status" value="1"/>
</dbReference>
<name>A0A8B8HRM2_VANTA</name>
<keyword evidence="4 12" id="KW-0548">Nucleotidyltransferase</keyword>
<dbReference type="InterPro" id="IPR016130">
    <property type="entry name" value="Tyr_Pase_AS"/>
</dbReference>
<dbReference type="CDD" id="cd07895">
    <property type="entry name" value="Adenylation_mRNA_capping"/>
    <property type="match status" value="1"/>
</dbReference>
<keyword evidence="2 12" id="KW-0507">mRNA processing</keyword>
<dbReference type="GO" id="GO:0004484">
    <property type="term" value="F:mRNA guanylyltransferase activity"/>
    <property type="evidence" value="ECO:0007669"/>
    <property type="project" value="UniProtKB-UniRule"/>
</dbReference>
<dbReference type="PANTHER" id="PTHR10367:SF17">
    <property type="entry name" value="MRNA-CAPPING ENZYME"/>
    <property type="match status" value="1"/>
</dbReference>
<keyword evidence="5 12" id="KW-0547">Nucleotide-binding</keyword>
<feature type="domain" description="Tyrosine specific protein phosphatases" evidence="17">
    <location>
        <begin position="108"/>
        <end position="175"/>
    </location>
</feature>
<accession>A0A8B8HRM2</accession>
<comment type="similarity">
    <text evidence="12">In the C-terminal section; belongs to the eukaryotic GTase family.</text>
</comment>
<keyword evidence="6 12" id="KW-0378">Hydrolase</keyword>
<dbReference type="GeneID" id="113394402"/>
<evidence type="ECO:0000256" key="8">
    <source>
        <dbReference type="ARBA" id="ARBA00023042"/>
    </source>
</evidence>
<evidence type="ECO:0000256" key="13">
    <source>
        <dbReference type="PIRSR" id="PIRSR036958-1"/>
    </source>
</evidence>
<dbReference type="RefSeq" id="XP_026487493.1">
    <property type="nucleotide sequence ID" value="XM_026631708.2"/>
</dbReference>
<keyword evidence="3 12" id="KW-0808">Transferase</keyword>
<evidence type="ECO:0000313" key="19">
    <source>
        <dbReference type="RefSeq" id="XP_026487493.1"/>
    </source>
</evidence>
<evidence type="ECO:0000256" key="9">
    <source>
        <dbReference type="ARBA" id="ARBA00023134"/>
    </source>
</evidence>
<dbReference type="PROSITE" id="PS50054">
    <property type="entry name" value="TYR_PHOSPHATASE_DUAL"/>
    <property type="match status" value="1"/>
</dbReference>
<dbReference type="InterPro" id="IPR029021">
    <property type="entry name" value="Prot-tyrosine_phosphatase-like"/>
</dbReference>
<dbReference type="InterPro" id="IPR000340">
    <property type="entry name" value="Dual-sp_phosphatase_cat-dom"/>
</dbReference>
<dbReference type="Pfam" id="PF03919">
    <property type="entry name" value="mRNA_cap_C"/>
    <property type="match status" value="1"/>
</dbReference>
<dbReference type="InterPro" id="IPR000387">
    <property type="entry name" value="Tyr_Pase_dom"/>
</dbReference>
<protein>
    <recommendedName>
        <fullName evidence="12">mRNA-capping enzyme</fullName>
    </recommendedName>
    <domain>
        <recommendedName>
            <fullName evidence="12">mRNA 5'-triphosphate monophosphatase</fullName>
            <ecNumber evidence="12">3.6.1.74</ecNumber>
        </recommendedName>
        <alternativeName>
            <fullName evidence="12">mRNA 5'-phosphatase</fullName>
        </alternativeName>
    </domain>
    <domain>
        <recommendedName>
            <fullName evidence="12">mRNA guanylyltransferase</fullName>
            <ecNumber evidence="12">2.7.7.50</ecNumber>
        </recommendedName>
        <alternativeName>
            <fullName evidence="12">GTP--RNA guanylyltransferase</fullName>
            <shortName evidence="12">GTase</shortName>
        </alternativeName>
    </domain>
</protein>
<reference evidence="19" key="1">
    <citation type="submission" date="2025-08" db="UniProtKB">
        <authorList>
            <consortium name="RefSeq"/>
        </authorList>
    </citation>
    <scope>IDENTIFICATION</scope>
    <source>
        <tissue evidence="19">Whole body</tissue>
    </source>
</reference>
<dbReference type="Gene3D" id="3.90.190.10">
    <property type="entry name" value="Protein tyrosine phosphatase superfamily"/>
    <property type="match status" value="1"/>
</dbReference>
<evidence type="ECO:0000259" key="16">
    <source>
        <dbReference type="PROSITE" id="PS50054"/>
    </source>
</evidence>
<dbReference type="InterPro" id="IPR051029">
    <property type="entry name" value="mRNA_Capping_Enz/RNA_Phosphat"/>
</dbReference>
<dbReference type="FunFam" id="3.90.190.10:FF:000040">
    <property type="entry name" value="mRNA-capping enzyme"/>
    <property type="match status" value="1"/>
</dbReference>
<organism evidence="18 19">
    <name type="scientific">Vanessa tameamea</name>
    <name type="common">Kamehameha butterfly</name>
    <dbReference type="NCBI Taxonomy" id="334116"/>
    <lineage>
        <taxon>Eukaryota</taxon>
        <taxon>Metazoa</taxon>
        <taxon>Ecdysozoa</taxon>
        <taxon>Arthropoda</taxon>
        <taxon>Hexapoda</taxon>
        <taxon>Insecta</taxon>
        <taxon>Pterygota</taxon>
        <taxon>Neoptera</taxon>
        <taxon>Endopterygota</taxon>
        <taxon>Lepidoptera</taxon>
        <taxon>Glossata</taxon>
        <taxon>Ditrysia</taxon>
        <taxon>Papilionoidea</taxon>
        <taxon>Nymphalidae</taxon>
        <taxon>Nymphalinae</taxon>
        <taxon>Vanessa</taxon>
    </lineage>
</organism>
<sequence>MSERRSNTIPNRWLNCPRTSENIIGNQFLAFKTPLSSQYDSEVPDYNRFKPNMVFECVKTLKRKISLWIDLTNTSRFYDKKEVEQHGCRYTKIKLRGHKETPSEEQTQHFINIVRASMDKNPDDLIGVHCTHGFNRTGFLIIAYLVLENNCSLQAAIYEFSRNRPPGIYKQDYLDELFRRYDDIEDVIAAPARPDWCIEEDDEEEVIEEEAGNNEEGHRPKQSYKKHLKNKEFIPKVDGVTLVEDPEVIKVVQSKAKEYCKWKNNDFPGSQPVSMDLENIRKLSEKPYSVSWKADGVRYMMLIKGDDKVYLLDRDNCVFKASNLHFFHNKTHEPLKDTFLDGEMVVDTVKGVTKVRYLCYDIIRFENMNVGKEPFYTVRLKCIDKEIIKPRERAIESGRIDKNSEPFRVGLKHFWDVTITKQLLEDKFIKTLTHEPDGLIFQPAEDPYVAGTCDSVLKWKPSDMNSIDFKLKIVKEDRPGMIPRLVGQLYVGGGVQYAYMNVTSAIRNLDGKIIECKVENKKWVFMRERNDKSFPNSLKTAEAVAKSILSPVTKEMLLHYIDRHCVFYDPKKKRARYQ</sequence>
<dbReference type="SUPFAM" id="SSF50249">
    <property type="entry name" value="Nucleic acid-binding proteins"/>
    <property type="match status" value="1"/>
</dbReference>
<gene>
    <name evidence="19" type="primary">LOC113394402</name>
</gene>
<evidence type="ECO:0000313" key="18">
    <source>
        <dbReference type="Proteomes" id="UP001652626"/>
    </source>
</evidence>
<dbReference type="CTD" id="32379"/>
<feature type="binding site" evidence="15">
    <location>
        <begin position="527"/>
        <end position="532"/>
    </location>
    <ligand>
        <name>GTP</name>
        <dbReference type="ChEBI" id="CHEBI:37565"/>
    </ligand>
</feature>
<dbReference type="OMA" id="LGPPDRW"/>
<evidence type="ECO:0000256" key="11">
    <source>
        <dbReference type="ARBA" id="ARBA00044624"/>
    </source>
</evidence>
<dbReference type="Gene3D" id="3.30.470.30">
    <property type="entry name" value="DNA ligase/mRNA capping enzyme"/>
    <property type="match status" value="1"/>
</dbReference>
<dbReference type="PROSITE" id="PS00383">
    <property type="entry name" value="TYR_PHOSPHATASE_1"/>
    <property type="match status" value="1"/>
</dbReference>
<comment type="function">
    <text evidence="12">Bifunctional mRNA-capping enzyme exhibiting RNA 5'-triphosphate monophosphatase activity in the N-terminal part and mRNA guanylyltransferase activity in the C-terminal part. Catalyzes the first two steps of cap formation: by removing the gamma-phosphate from the 5'-triphosphate end of nascent mRNA to yield a diphosphate end, and by transferring the GMP moiety of GTP to the 5'-diphosphate terminus of RNA via a covalent enzyme-GMP reaction intermediate.</text>
</comment>
<feature type="domain" description="Tyrosine-protein phosphatase" evidence="16">
    <location>
        <begin position="18"/>
        <end position="187"/>
    </location>
</feature>
<dbReference type="EC" id="2.7.7.50" evidence="12"/>
<dbReference type="FunFam" id="2.40.50.140:FF:000291">
    <property type="entry name" value="mRNA-capping enzyme"/>
    <property type="match status" value="1"/>
</dbReference>
<proteinExistence type="inferred from homology"/>
<dbReference type="GO" id="GO:0005634">
    <property type="term" value="C:nucleus"/>
    <property type="evidence" value="ECO:0007669"/>
    <property type="project" value="UniProtKB-SubCell"/>
</dbReference>
<dbReference type="Gene3D" id="2.40.50.140">
    <property type="entry name" value="Nucleic acid-binding proteins"/>
    <property type="match status" value="1"/>
</dbReference>
<feature type="active site" description="N6-GMP-lysine intermediate" evidence="14">
    <location>
        <position position="293"/>
    </location>
</feature>
<dbReference type="AlphaFoldDB" id="A0A8B8HRM2"/>
<dbReference type="InterPro" id="IPR012340">
    <property type="entry name" value="NA-bd_OB-fold"/>
</dbReference>
<dbReference type="GO" id="GO:0005524">
    <property type="term" value="F:ATP binding"/>
    <property type="evidence" value="ECO:0007669"/>
    <property type="project" value="InterPro"/>
</dbReference>
<keyword evidence="9 12" id="KW-0342">GTP-binding</keyword>
<dbReference type="GO" id="GO:0004721">
    <property type="term" value="F:phosphoprotein phosphatase activity"/>
    <property type="evidence" value="ECO:0007669"/>
    <property type="project" value="UniProtKB-UniRule"/>
</dbReference>
<keyword evidence="10 12" id="KW-0539">Nucleus</keyword>
<dbReference type="SUPFAM" id="SSF52799">
    <property type="entry name" value="(Phosphotyrosine protein) phosphatases II"/>
    <property type="match status" value="1"/>
</dbReference>
<dbReference type="SUPFAM" id="SSF56091">
    <property type="entry name" value="DNA ligase/mRNA capping enzyme, catalytic domain"/>
    <property type="match status" value="1"/>
</dbReference>
<dbReference type="Proteomes" id="UP001652626">
    <property type="component" value="Chromosome 4"/>
</dbReference>
<dbReference type="FunFam" id="3.30.470.30:FF:000040">
    <property type="entry name" value="mRNA-capping enzyme"/>
    <property type="match status" value="1"/>
</dbReference>
<comment type="subcellular location">
    <subcellularLocation>
        <location evidence="1 12">Nucleus</location>
    </subcellularLocation>
</comment>
<evidence type="ECO:0000256" key="4">
    <source>
        <dbReference type="ARBA" id="ARBA00022695"/>
    </source>
</evidence>
<comment type="catalytic activity">
    <reaction evidence="12">
        <text>a 5'-end triphospho-ribonucleoside in mRNA + H2O = a 5'-end diphospho-ribonucleoside in mRNA + phosphate + H(+)</text>
        <dbReference type="Rhea" id="RHEA:67004"/>
        <dbReference type="Rhea" id="RHEA-COMP:17164"/>
        <dbReference type="Rhea" id="RHEA-COMP:17165"/>
        <dbReference type="ChEBI" id="CHEBI:15377"/>
        <dbReference type="ChEBI" id="CHEBI:15378"/>
        <dbReference type="ChEBI" id="CHEBI:43474"/>
        <dbReference type="ChEBI" id="CHEBI:167616"/>
        <dbReference type="ChEBI" id="CHEBI:167618"/>
        <dbReference type="EC" id="3.6.1.74"/>
    </reaction>
</comment>
<dbReference type="InterPro" id="IPR001339">
    <property type="entry name" value="mRNA_cap_enzyme_adenylation"/>
</dbReference>
<evidence type="ECO:0000256" key="15">
    <source>
        <dbReference type="PIRSR" id="PIRSR036958-3"/>
    </source>
</evidence>
<dbReference type="PROSITE" id="PS50056">
    <property type="entry name" value="TYR_PHOSPHATASE_2"/>
    <property type="match status" value="1"/>
</dbReference>
<dbReference type="PIRSF" id="PIRSF036958">
    <property type="entry name" value="mRNA_capping_HCE"/>
    <property type="match status" value="1"/>
</dbReference>
<feature type="active site" description="Phosphocysteine intermediate" evidence="13">
    <location>
        <position position="130"/>
    </location>
</feature>
<keyword evidence="18" id="KW-1185">Reference proteome</keyword>
<dbReference type="InterPro" id="IPR017074">
    <property type="entry name" value="mRNA_cap_enz_bifunc"/>
</dbReference>
<keyword evidence="7" id="KW-0904">Protein phosphatase</keyword>
<dbReference type="Pfam" id="PF00782">
    <property type="entry name" value="DSPc"/>
    <property type="match status" value="1"/>
</dbReference>
<evidence type="ECO:0000256" key="6">
    <source>
        <dbReference type="ARBA" id="ARBA00022801"/>
    </source>
</evidence>
<comment type="catalytic activity">
    <reaction evidence="11">
        <text>a 5'-end diphospho-ribonucleoside in mRNA + GTP + H(+) = a 5'-end (5'-triphosphoguanosine)-ribonucleoside in mRNA + diphosphate</text>
        <dbReference type="Rhea" id="RHEA:67012"/>
        <dbReference type="Rhea" id="RHEA-COMP:17165"/>
        <dbReference type="Rhea" id="RHEA-COMP:17166"/>
        <dbReference type="ChEBI" id="CHEBI:15378"/>
        <dbReference type="ChEBI" id="CHEBI:33019"/>
        <dbReference type="ChEBI" id="CHEBI:37565"/>
        <dbReference type="ChEBI" id="CHEBI:167616"/>
        <dbReference type="ChEBI" id="CHEBI:167617"/>
        <dbReference type="EC" id="2.7.7.50"/>
    </reaction>
    <physiologicalReaction direction="left-to-right" evidence="11">
        <dbReference type="Rhea" id="RHEA:67013"/>
    </physiologicalReaction>
</comment>
<dbReference type="GO" id="GO:0004651">
    <property type="term" value="F:polynucleotide 5'-phosphatase activity"/>
    <property type="evidence" value="ECO:0007669"/>
    <property type="project" value="UniProtKB-UniRule"/>
</dbReference>
<dbReference type="GO" id="GO:0006370">
    <property type="term" value="P:7-methylguanosine mRNA capping"/>
    <property type="evidence" value="ECO:0007669"/>
    <property type="project" value="UniProtKB-UniRule"/>
</dbReference>
<evidence type="ECO:0000256" key="3">
    <source>
        <dbReference type="ARBA" id="ARBA00022679"/>
    </source>
</evidence>
<feature type="binding site" evidence="15">
    <location>
        <begin position="341"/>
        <end position="343"/>
    </location>
    <ligand>
        <name>GTP</name>
        <dbReference type="ChEBI" id="CHEBI:37565"/>
    </ligand>
</feature>
<dbReference type="EC" id="3.6.1.74" evidence="12"/>
<evidence type="ECO:0000256" key="14">
    <source>
        <dbReference type="PIRSR" id="PIRSR036958-2"/>
    </source>
</evidence>
<feature type="binding site" evidence="15">
    <location>
        <begin position="458"/>
        <end position="460"/>
    </location>
    <ligand>
        <name>GTP</name>
        <dbReference type="ChEBI" id="CHEBI:37565"/>
    </ligand>
</feature>
<dbReference type="GO" id="GO:0140818">
    <property type="term" value="F:mRNA 5'-triphosphate monophosphatase activity"/>
    <property type="evidence" value="ECO:0007669"/>
    <property type="project" value="UniProtKB-EC"/>
</dbReference>
<keyword evidence="8 12" id="KW-0506">mRNA capping</keyword>
<feature type="binding site" evidence="15">
    <location>
        <position position="298"/>
    </location>
    <ligand>
        <name>GTP</name>
        <dbReference type="ChEBI" id="CHEBI:37565"/>
    </ligand>
</feature>
<dbReference type="GO" id="GO:0005525">
    <property type="term" value="F:GTP binding"/>
    <property type="evidence" value="ECO:0007669"/>
    <property type="project" value="UniProtKB-UniRule"/>
</dbReference>
<dbReference type="PANTHER" id="PTHR10367">
    <property type="entry name" value="MRNA-CAPPING ENZYME"/>
    <property type="match status" value="1"/>
</dbReference>
<dbReference type="InterPro" id="IPR013846">
    <property type="entry name" value="mRNA_cap_enzyme_C"/>
</dbReference>
<evidence type="ECO:0000259" key="17">
    <source>
        <dbReference type="PROSITE" id="PS50056"/>
    </source>
</evidence>
<feature type="binding site" evidence="15">
    <location>
        <position position="314"/>
    </location>
    <ligand>
        <name>GTP</name>
        <dbReference type="ChEBI" id="CHEBI:37565"/>
    </ligand>
</feature>
<dbReference type="Pfam" id="PF01331">
    <property type="entry name" value="mRNA_cap_enzyme"/>
    <property type="match status" value="1"/>
</dbReference>
<comment type="similarity">
    <text evidence="12">In the N-terminal section; belongs to the non-receptor class of the protein-tyrosine phosphatase family.</text>
</comment>
<evidence type="ECO:0000256" key="2">
    <source>
        <dbReference type="ARBA" id="ARBA00022664"/>
    </source>
</evidence>